<dbReference type="Proteomes" id="UP000215335">
    <property type="component" value="Unassembled WGS sequence"/>
</dbReference>
<accession>A0A232FGU1</accession>
<evidence type="ECO:0000256" key="1">
    <source>
        <dbReference type="SAM" id="MobiDB-lite"/>
    </source>
</evidence>
<reference evidence="2 3" key="1">
    <citation type="journal article" date="2017" name="Curr. Biol.">
        <title>The Evolution of Venom by Co-option of Single-Copy Genes.</title>
        <authorList>
            <person name="Martinson E.O."/>
            <person name="Mrinalini"/>
            <person name="Kelkar Y.D."/>
            <person name="Chang C.H."/>
            <person name="Werren J.H."/>
        </authorList>
    </citation>
    <scope>NUCLEOTIDE SEQUENCE [LARGE SCALE GENOMIC DNA]</scope>
    <source>
        <strain evidence="2 3">Alberta</strain>
        <tissue evidence="2">Whole body</tissue>
    </source>
</reference>
<proteinExistence type="predicted"/>
<protein>
    <submittedName>
        <fullName evidence="2">Uncharacterized protein</fullName>
    </submittedName>
</protein>
<organism evidence="2 3">
    <name type="scientific">Trichomalopsis sarcophagae</name>
    <dbReference type="NCBI Taxonomy" id="543379"/>
    <lineage>
        <taxon>Eukaryota</taxon>
        <taxon>Metazoa</taxon>
        <taxon>Ecdysozoa</taxon>
        <taxon>Arthropoda</taxon>
        <taxon>Hexapoda</taxon>
        <taxon>Insecta</taxon>
        <taxon>Pterygota</taxon>
        <taxon>Neoptera</taxon>
        <taxon>Endopterygota</taxon>
        <taxon>Hymenoptera</taxon>
        <taxon>Apocrita</taxon>
        <taxon>Proctotrupomorpha</taxon>
        <taxon>Chalcidoidea</taxon>
        <taxon>Pteromalidae</taxon>
        <taxon>Pteromalinae</taxon>
        <taxon>Trichomalopsis</taxon>
    </lineage>
</organism>
<sequence length="77" mass="8427">MAPAVCSVCNEDSKPPTITCPTCLPCHTRCSSKKMNAVCNNCRKTETPETPPPEPSRPRRVTNQHGGSPPRPLENLR</sequence>
<evidence type="ECO:0000313" key="2">
    <source>
        <dbReference type="EMBL" id="OXU29905.1"/>
    </source>
</evidence>
<evidence type="ECO:0000313" key="3">
    <source>
        <dbReference type="Proteomes" id="UP000215335"/>
    </source>
</evidence>
<feature type="region of interest" description="Disordered" evidence="1">
    <location>
        <begin position="43"/>
        <end position="77"/>
    </location>
</feature>
<dbReference type="AlphaFoldDB" id="A0A232FGU1"/>
<keyword evidence="3" id="KW-1185">Reference proteome</keyword>
<dbReference type="EMBL" id="NNAY01000223">
    <property type="protein sequence ID" value="OXU29905.1"/>
    <property type="molecule type" value="Genomic_DNA"/>
</dbReference>
<name>A0A232FGU1_9HYME</name>
<gene>
    <name evidence="2" type="ORF">TSAR_001001</name>
</gene>
<comment type="caution">
    <text evidence="2">The sequence shown here is derived from an EMBL/GenBank/DDBJ whole genome shotgun (WGS) entry which is preliminary data.</text>
</comment>